<protein>
    <submittedName>
        <fullName evidence="2">Uncharacterized protein</fullName>
    </submittedName>
</protein>
<feature type="compositionally biased region" description="Polar residues" evidence="1">
    <location>
        <begin position="93"/>
        <end position="110"/>
    </location>
</feature>
<sequence length="187" mass="20160">MHHTISVFCRARSRKKYSKSSVSRRLAESDAIYVTSLFSFLSTHPAHFIPAGRITISLMCALSAQTKLMRQLRISGLSPKSEARHGSRWARQTAKTSQPPCTNQLLSEASQTEQQNSHHCTPVIATPLCAPQSLCEAPSSLSFEGADLWPGGIGIGPEAVRSRPTSVRDGGCDSSDPPRPSGMPSVS</sequence>
<accession>A0A6A5TNQ4</accession>
<dbReference type="AlphaFoldDB" id="A0A6A5TNQ4"/>
<keyword evidence="3" id="KW-1185">Reference proteome</keyword>
<name>A0A6A5TNQ4_9PLEO</name>
<feature type="region of interest" description="Disordered" evidence="1">
    <location>
        <begin position="80"/>
        <end position="110"/>
    </location>
</feature>
<dbReference type="Proteomes" id="UP000800035">
    <property type="component" value="Unassembled WGS sequence"/>
</dbReference>
<evidence type="ECO:0000313" key="3">
    <source>
        <dbReference type="Proteomes" id="UP000800035"/>
    </source>
</evidence>
<feature type="region of interest" description="Disordered" evidence="1">
    <location>
        <begin position="152"/>
        <end position="187"/>
    </location>
</feature>
<gene>
    <name evidence="2" type="ORF">CC80DRAFT_124733</name>
</gene>
<reference evidence="2" key="1">
    <citation type="journal article" date="2020" name="Stud. Mycol.">
        <title>101 Dothideomycetes genomes: a test case for predicting lifestyles and emergence of pathogens.</title>
        <authorList>
            <person name="Haridas S."/>
            <person name="Albert R."/>
            <person name="Binder M."/>
            <person name="Bloem J."/>
            <person name="Labutti K."/>
            <person name="Salamov A."/>
            <person name="Andreopoulos B."/>
            <person name="Baker S."/>
            <person name="Barry K."/>
            <person name="Bills G."/>
            <person name="Bluhm B."/>
            <person name="Cannon C."/>
            <person name="Castanera R."/>
            <person name="Culley D."/>
            <person name="Daum C."/>
            <person name="Ezra D."/>
            <person name="Gonzalez J."/>
            <person name="Henrissat B."/>
            <person name="Kuo A."/>
            <person name="Liang C."/>
            <person name="Lipzen A."/>
            <person name="Lutzoni F."/>
            <person name="Magnuson J."/>
            <person name="Mondo S."/>
            <person name="Nolan M."/>
            <person name="Ohm R."/>
            <person name="Pangilinan J."/>
            <person name="Park H.-J."/>
            <person name="Ramirez L."/>
            <person name="Alfaro M."/>
            <person name="Sun H."/>
            <person name="Tritt A."/>
            <person name="Yoshinaga Y."/>
            <person name="Zwiers L.-H."/>
            <person name="Turgeon B."/>
            <person name="Goodwin S."/>
            <person name="Spatafora J."/>
            <person name="Crous P."/>
            <person name="Grigoriev I."/>
        </authorList>
    </citation>
    <scope>NUCLEOTIDE SEQUENCE</scope>
    <source>
        <strain evidence="2">CBS 675.92</strain>
    </source>
</reference>
<dbReference type="EMBL" id="ML976999">
    <property type="protein sequence ID" value="KAF1954335.1"/>
    <property type="molecule type" value="Genomic_DNA"/>
</dbReference>
<organism evidence="2 3">
    <name type="scientific">Byssothecium circinans</name>
    <dbReference type="NCBI Taxonomy" id="147558"/>
    <lineage>
        <taxon>Eukaryota</taxon>
        <taxon>Fungi</taxon>
        <taxon>Dikarya</taxon>
        <taxon>Ascomycota</taxon>
        <taxon>Pezizomycotina</taxon>
        <taxon>Dothideomycetes</taxon>
        <taxon>Pleosporomycetidae</taxon>
        <taxon>Pleosporales</taxon>
        <taxon>Massarineae</taxon>
        <taxon>Massarinaceae</taxon>
        <taxon>Byssothecium</taxon>
    </lineage>
</organism>
<proteinExistence type="predicted"/>
<evidence type="ECO:0000256" key="1">
    <source>
        <dbReference type="SAM" id="MobiDB-lite"/>
    </source>
</evidence>
<evidence type="ECO:0000313" key="2">
    <source>
        <dbReference type="EMBL" id="KAF1954335.1"/>
    </source>
</evidence>